<protein>
    <submittedName>
        <fullName evidence="1">Uncharacterized protein</fullName>
    </submittedName>
</protein>
<gene>
    <name evidence="1" type="ORF">O1611_g1711</name>
</gene>
<organism evidence="1 2">
    <name type="scientific">Lasiodiplodia mahajangana</name>
    <dbReference type="NCBI Taxonomy" id="1108764"/>
    <lineage>
        <taxon>Eukaryota</taxon>
        <taxon>Fungi</taxon>
        <taxon>Dikarya</taxon>
        <taxon>Ascomycota</taxon>
        <taxon>Pezizomycotina</taxon>
        <taxon>Dothideomycetes</taxon>
        <taxon>Dothideomycetes incertae sedis</taxon>
        <taxon>Botryosphaeriales</taxon>
        <taxon>Botryosphaeriaceae</taxon>
        <taxon>Lasiodiplodia</taxon>
    </lineage>
</organism>
<proteinExistence type="predicted"/>
<keyword evidence="2" id="KW-1185">Reference proteome</keyword>
<accession>A0ACC2JWX8</accession>
<reference evidence="1" key="1">
    <citation type="submission" date="2022-12" db="EMBL/GenBank/DDBJ databases">
        <title>Genome Sequence of Lasiodiplodia mahajangana.</title>
        <authorList>
            <person name="Buettner E."/>
        </authorList>
    </citation>
    <scope>NUCLEOTIDE SEQUENCE</scope>
    <source>
        <strain evidence="1">VT137</strain>
    </source>
</reference>
<comment type="caution">
    <text evidence="1">The sequence shown here is derived from an EMBL/GenBank/DDBJ whole genome shotgun (WGS) entry which is preliminary data.</text>
</comment>
<dbReference type="Proteomes" id="UP001153332">
    <property type="component" value="Unassembled WGS sequence"/>
</dbReference>
<sequence length="478" mass="53455">MSSPWSGKEEEGDDQFNEPRFLLPNIEHTEDIEKYAPGGFHPVHLGDTLDNRRYRVTHKLGAGGFATIWLARDETEGMWVALKIIVAEHSASVADNSSLNLQAVSCLSNQLAVTTEIRRFTFEGPNGHHLCLVLPVLGPSMSQVSSGFTSRLKPWLARRVSHQATKAVATMHAQGLCHGDITTANILFTLNIDHHAEDWIHRLFEPPMTDVLETESGEPTGPEAPDYIVKALDFLSSTSNILTNDATLIDLDQSFPVSSPPKKMLGIPIEFLAPEVAVGLPASPASDVWALGCCIFRLRSGEGPFSNYYEVTSPADLMKIVHQTIGNMPVEWQDTLWDYDGQPTKDPKKGKPLSKWSGERPLKDLVRSIWDQPEGDIVQTGTTRPERVVYNQEENKPYPSCFSNMVWKPTAIKVDNTYLFGYNDESDELLKAMPKIEESEATLLYDLLSKIFVYDPTQRLTAKEMLDHPWFHLDGKPN</sequence>
<evidence type="ECO:0000313" key="1">
    <source>
        <dbReference type="EMBL" id="KAJ8131911.1"/>
    </source>
</evidence>
<evidence type="ECO:0000313" key="2">
    <source>
        <dbReference type="Proteomes" id="UP001153332"/>
    </source>
</evidence>
<dbReference type="EMBL" id="JAPUUL010000208">
    <property type="protein sequence ID" value="KAJ8131911.1"/>
    <property type="molecule type" value="Genomic_DNA"/>
</dbReference>
<name>A0ACC2JWX8_9PEZI</name>